<dbReference type="AlphaFoldDB" id="A0A016VTE3"/>
<gene>
    <name evidence="2" type="primary">Acey_s0004.g1714</name>
    <name evidence="2" type="ORF">Y032_0004g1714</name>
</gene>
<sequence length="113" mass="11920">MGEKNAVLCFPGDEELLSGNTGQVEPTVCNSAPTSRPTAPGGSGVRGSAFGPPGLRPTVQRTSAHPRPVFDFSFPGTILRLSANRSSLRHRVVFIFIGSPSSRPGRSAYNAPR</sequence>
<reference evidence="3" key="1">
    <citation type="journal article" date="2015" name="Nat. Genet.">
        <title>The genome and transcriptome of the zoonotic hookworm Ancylostoma ceylanicum identify infection-specific gene families.</title>
        <authorList>
            <person name="Schwarz E.M."/>
            <person name="Hu Y."/>
            <person name="Antoshechkin I."/>
            <person name="Miller M.M."/>
            <person name="Sternberg P.W."/>
            <person name="Aroian R.V."/>
        </authorList>
    </citation>
    <scope>NUCLEOTIDE SEQUENCE</scope>
    <source>
        <strain evidence="3">HY135</strain>
    </source>
</reference>
<dbReference type="Proteomes" id="UP000024635">
    <property type="component" value="Unassembled WGS sequence"/>
</dbReference>
<name>A0A016VTE3_9BILA</name>
<evidence type="ECO:0000256" key="1">
    <source>
        <dbReference type="SAM" id="MobiDB-lite"/>
    </source>
</evidence>
<accession>A0A016VTE3</accession>
<evidence type="ECO:0000313" key="2">
    <source>
        <dbReference type="EMBL" id="EYC30680.1"/>
    </source>
</evidence>
<keyword evidence="3" id="KW-1185">Reference proteome</keyword>
<protein>
    <submittedName>
        <fullName evidence="2">Uncharacterized protein</fullName>
    </submittedName>
</protein>
<feature type="region of interest" description="Disordered" evidence="1">
    <location>
        <begin position="18"/>
        <end position="67"/>
    </location>
</feature>
<comment type="caution">
    <text evidence="2">The sequence shown here is derived from an EMBL/GenBank/DDBJ whole genome shotgun (WGS) entry which is preliminary data.</text>
</comment>
<organism evidence="2 3">
    <name type="scientific">Ancylostoma ceylanicum</name>
    <dbReference type="NCBI Taxonomy" id="53326"/>
    <lineage>
        <taxon>Eukaryota</taxon>
        <taxon>Metazoa</taxon>
        <taxon>Ecdysozoa</taxon>
        <taxon>Nematoda</taxon>
        <taxon>Chromadorea</taxon>
        <taxon>Rhabditida</taxon>
        <taxon>Rhabditina</taxon>
        <taxon>Rhabditomorpha</taxon>
        <taxon>Strongyloidea</taxon>
        <taxon>Ancylostomatidae</taxon>
        <taxon>Ancylostomatinae</taxon>
        <taxon>Ancylostoma</taxon>
    </lineage>
</organism>
<proteinExistence type="predicted"/>
<feature type="compositionally biased region" description="Polar residues" evidence="1">
    <location>
        <begin position="18"/>
        <end position="37"/>
    </location>
</feature>
<evidence type="ECO:0000313" key="3">
    <source>
        <dbReference type="Proteomes" id="UP000024635"/>
    </source>
</evidence>
<dbReference type="EMBL" id="JARK01001340">
    <property type="protein sequence ID" value="EYC30680.1"/>
    <property type="molecule type" value="Genomic_DNA"/>
</dbReference>